<proteinExistence type="inferred from homology"/>
<dbReference type="InterPro" id="IPR000286">
    <property type="entry name" value="HDACs"/>
</dbReference>
<feature type="region of interest" description="Disordered" evidence="10">
    <location>
        <begin position="508"/>
        <end position="559"/>
    </location>
</feature>
<dbReference type="Pfam" id="PF00850">
    <property type="entry name" value="Hist_deacetyl"/>
    <property type="match status" value="1"/>
</dbReference>
<keyword evidence="4" id="KW-0678">Repressor</keyword>
<dbReference type="PRINTS" id="PR01270">
    <property type="entry name" value="HDASUPER"/>
</dbReference>
<feature type="domain" description="Histone deacetylase" evidence="11">
    <location>
        <begin position="4"/>
        <end position="164"/>
    </location>
</feature>
<sequence>MKSEFNVRRIMIVDWDVHHGNGTQAEFYDDPNVLFISLHRFEDGQFYPSYRVAGPEWIGGKHARGRNINIAWPCPGMGDADYMHAFHELIMPIGHEFNPDMVIVSAGFDAAHGDPIGECHVTPACYSQMTHMLKSLSNGRLVLILEGGYHVPIVKTSVVACMSVLIGAPPNPLTPSAPSKEALETICELKLYLEHHWKCIKSSLTQVDGGISAKYADTTKLDELVVYTESATDAMQLNSDAGDAPPLRRKPSRVWQKETGLVPLESPDDVKAFATPSYYNATGFLFVIMHTVISKRGRPLLESNAMKEFVCGFIKHGHALIDIELHLDESIINGDLQTKADAIRSISPEAISILTKQTLSSNSLFFIGIDIPVAAIEACIEASPALQCSLRHVVLAGQFPSYAVQDHFKVFLVRYCDVMIPARSPLGEAVSHGGDVGLPTPKLFSWGSTGPLLNGIFLKFYRHMYSFIASALTRKCLLRIRRCIANGTAPHGRIPIDSTVEMVQYIPSSKGRSNSSTRSSKRKGAAVSSRSTSDDLQNGRDESTKKRKKEGTDDLINNRRPLRGDAVSIAAIAIDKIDSQDEVFQPKSNETHTAGTPYIQLKGLSRSAMSSASKGPSINLPIRPLRPSSVLPRFPSTTSSANANHEQMTVSLPNQKDMPLPIGVSSPENINMASNHLGSSSALHSQTHDLSPRSSTGNSTKSNLSRNAEKSQSQHVAEFFSSRSKTWQGNSPRKAPQVGGSSVHPIALDAHVEEPTSMHSLEKTTAFPKGTDVSSLPKSSEKAVTSASGLRSSVVLSKTPPTIISIDDDGIGEAVDIENAKPINSKSSFIRQVTPVTRLSPQNRGNVFNQNSVSDKFLSTNEAVDVFGRSTLGSPPGYPSKSFGLFGQNRSFLPNSSAIEEATEPADRTTPDHIYSTEKSTDALDSSVSSSDHSNADTIPYSSGKETSVLLLDSDDSLNGLDPLDIHRASLPNSTNGVEDMNVDRSIISCPISISLSQISSLQPHLLSQSQLVEQPVSVPTTSIQVDSLELTASGTVGVLEEDDIEKWLDMHPAEPSSTVPEYVG</sequence>
<evidence type="ECO:0000256" key="1">
    <source>
        <dbReference type="ARBA" id="ARBA00004123"/>
    </source>
</evidence>
<dbReference type="PANTHER" id="PTHR10625:SF5">
    <property type="entry name" value="HISTONE DEACETYLASE"/>
    <property type="match status" value="1"/>
</dbReference>
<dbReference type="SUPFAM" id="SSF52768">
    <property type="entry name" value="Arginase/deacetylase"/>
    <property type="match status" value="1"/>
</dbReference>
<evidence type="ECO:0000256" key="7">
    <source>
        <dbReference type="ARBA" id="ARBA00023015"/>
    </source>
</evidence>
<feature type="region of interest" description="Disordered" evidence="10">
    <location>
        <begin position="900"/>
        <end position="940"/>
    </location>
</feature>
<evidence type="ECO:0000256" key="3">
    <source>
        <dbReference type="ARBA" id="ARBA00012111"/>
    </source>
</evidence>
<dbReference type="InterPro" id="IPR023801">
    <property type="entry name" value="His_deacetylse_dom"/>
</dbReference>
<reference evidence="12 13" key="1">
    <citation type="submission" date="2021-02" db="EMBL/GenBank/DDBJ databases">
        <title>Variation within the Batrachochytrium salamandrivorans European outbreak.</title>
        <authorList>
            <person name="Kelly M."/>
            <person name="Pasmans F."/>
            <person name="Shea T.P."/>
            <person name="Munoz J.F."/>
            <person name="Carranza S."/>
            <person name="Cuomo C.A."/>
            <person name="Martel A."/>
        </authorList>
    </citation>
    <scope>NUCLEOTIDE SEQUENCE [LARGE SCALE GENOMIC DNA]</scope>
    <source>
        <strain evidence="12 13">AMFP18/2</strain>
    </source>
</reference>
<comment type="subcellular location">
    <subcellularLocation>
        <location evidence="1">Nucleus</location>
    </subcellularLocation>
</comment>
<comment type="caution">
    <text evidence="12">The sequence shown here is derived from an EMBL/GenBank/DDBJ whole genome shotgun (WGS) entry which is preliminary data.</text>
</comment>
<keyword evidence="6" id="KW-0156">Chromatin regulator</keyword>
<feature type="compositionally biased region" description="Low complexity" evidence="10">
    <location>
        <begin position="923"/>
        <end position="937"/>
    </location>
</feature>
<evidence type="ECO:0000313" key="12">
    <source>
        <dbReference type="EMBL" id="KAH6601192.1"/>
    </source>
</evidence>
<evidence type="ECO:0000313" key="13">
    <source>
        <dbReference type="Proteomes" id="UP001648503"/>
    </source>
</evidence>
<evidence type="ECO:0000256" key="2">
    <source>
        <dbReference type="ARBA" id="ARBA00007738"/>
    </source>
</evidence>
<dbReference type="Gene3D" id="3.40.800.20">
    <property type="entry name" value="Histone deacetylase domain"/>
    <property type="match status" value="1"/>
</dbReference>
<evidence type="ECO:0000256" key="9">
    <source>
        <dbReference type="ARBA" id="ARBA00023242"/>
    </source>
</evidence>
<keyword evidence="13" id="KW-1185">Reference proteome</keyword>
<feature type="compositionally biased region" description="Basic and acidic residues" evidence="10">
    <location>
        <begin position="905"/>
        <end position="922"/>
    </location>
</feature>
<evidence type="ECO:0000256" key="10">
    <source>
        <dbReference type="SAM" id="MobiDB-lite"/>
    </source>
</evidence>
<accession>A0ABQ8FR65</accession>
<evidence type="ECO:0000259" key="11">
    <source>
        <dbReference type="Pfam" id="PF00850"/>
    </source>
</evidence>
<evidence type="ECO:0000256" key="4">
    <source>
        <dbReference type="ARBA" id="ARBA00022491"/>
    </source>
</evidence>
<feature type="region of interest" description="Disordered" evidence="10">
    <location>
        <begin position="650"/>
        <end position="742"/>
    </location>
</feature>
<feature type="compositionally biased region" description="Polar residues" evidence="10">
    <location>
        <begin position="666"/>
        <end position="685"/>
    </location>
</feature>
<keyword evidence="7" id="KW-0805">Transcription regulation</keyword>
<dbReference type="InterPro" id="IPR023696">
    <property type="entry name" value="Ureohydrolase_dom_sf"/>
</dbReference>
<dbReference type="PANTHER" id="PTHR10625">
    <property type="entry name" value="HISTONE DEACETYLASE HDAC1-RELATED"/>
    <property type="match status" value="1"/>
</dbReference>
<evidence type="ECO:0000256" key="8">
    <source>
        <dbReference type="ARBA" id="ARBA00023163"/>
    </source>
</evidence>
<keyword evidence="5" id="KW-0378">Hydrolase</keyword>
<name>A0ABQ8FR65_9FUNG</name>
<keyword evidence="8" id="KW-0804">Transcription</keyword>
<dbReference type="Proteomes" id="UP001648503">
    <property type="component" value="Unassembled WGS sequence"/>
</dbReference>
<comment type="similarity">
    <text evidence="2">Belongs to the histone deacetylase family. HD type 2 subfamily.</text>
</comment>
<protein>
    <recommendedName>
        <fullName evidence="3">histone deacetylase</fullName>
        <ecNumber evidence="3">3.5.1.98</ecNumber>
    </recommendedName>
</protein>
<dbReference type="InterPro" id="IPR037138">
    <property type="entry name" value="His_deacetylse_dom_sf"/>
</dbReference>
<evidence type="ECO:0000256" key="6">
    <source>
        <dbReference type="ARBA" id="ARBA00022853"/>
    </source>
</evidence>
<dbReference type="EMBL" id="JAFCIX010000016">
    <property type="protein sequence ID" value="KAH6601192.1"/>
    <property type="molecule type" value="Genomic_DNA"/>
</dbReference>
<dbReference type="EC" id="3.5.1.98" evidence="3"/>
<gene>
    <name evidence="12" type="ORF">BASA50_001717</name>
</gene>
<feature type="compositionally biased region" description="Low complexity" evidence="10">
    <location>
        <begin position="508"/>
        <end position="518"/>
    </location>
</feature>
<keyword evidence="9" id="KW-0539">Nucleus</keyword>
<evidence type="ECO:0000256" key="5">
    <source>
        <dbReference type="ARBA" id="ARBA00022801"/>
    </source>
</evidence>
<feature type="compositionally biased region" description="Polar residues" evidence="10">
    <location>
        <begin position="692"/>
        <end position="731"/>
    </location>
</feature>
<organism evidence="12 13">
    <name type="scientific">Batrachochytrium salamandrivorans</name>
    <dbReference type="NCBI Taxonomy" id="1357716"/>
    <lineage>
        <taxon>Eukaryota</taxon>
        <taxon>Fungi</taxon>
        <taxon>Fungi incertae sedis</taxon>
        <taxon>Chytridiomycota</taxon>
        <taxon>Chytridiomycota incertae sedis</taxon>
        <taxon>Chytridiomycetes</taxon>
        <taxon>Rhizophydiales</taxon>
        <taxon>Rhizophydiales incertae sedis</taxon>
        <taxon>Batrachochytrium</taxon>
    </lineage>
</organism>